<dbReference type="AlphaFoldDB" id="A0A3E2THS8"/>
<dbReference type="Gene3D" id="3.30.70.1380">
    <property type="entry name" value="Transcriptional regulatory protein pf0864 domain like"/>
    <property type="match status" value="1"/>
</dbReference>
<accession>A0A3E2THS8</accession>
<dbReference type="OrthoDB" id="9765625at2"/>
<keyword evidence="3" id="KW-1185">Reference proteome</keyword>
<reference evidence="2 3" key="1">
    <citation type="submission" date="2018-08" db="EMBL/GenBank/DDBJ databases">
        <title>A genome reference for cultivated species of the human gut microbiota.</title>
        <authorList>
            <person name="Zou Y."/>
            <person name="Xue W."/>
            <person name="Luo G."/>
        </authorList>
    </citation>
    <scope>NUCLEOTIDE SEQUENCE [LARGE SCALE GENOMIC DNA]</scope>
    <source>
        <strain evidence="2 3">OF01-3</strain>
    </source>
</reference>
<gene>
    <name evidence="2" type="ORF">DXA39_05590</name>
</gene>
<name>A0A3E2THS8_9FIRM</name>
<sequence length="129" mass="15299">MLGFLMDECMNYALDVFYTPIFMKKNRPAYKLSVICDLDSEKNIEDIIFKHSTSIGIRKIPIKRDILDRKVKILTYDGVDYKYKIVDDKGERYVYPEFESAKELSKVMNIGLKTSFDLLKKLYYERENL</sequence>
<dbReference type="PANTHER" id="PTHR36566:SF1">
    <property type="entry name" value="PYRIDINIUM-3,5-BISTHIOCARBOXYLIC ACID MONONUCLEOTIDE NICKEL INSERTION PROTEIN"/>
    <property type="match status" value="1"/>
</dbReference>
<keyword evidence="1" id="KW-0533">Nickel</keyword>
<evidence type="ECO:0000256" key="1">
    <source>
        <dbReference type="ARBA" id="ARBA00022596"/>
    </source>
</evidence>
<dbReference type="InterPro" id="IPR002822">
    <property type="entry name" value="Ni_insertion"/>
</dbReference>
<dbReference type="PANTHER" id="PTHR36566">
    <property type="entry name" value="NICKEL INSERTION PROTEIN-RELATED"/>
    <property type="match status" value="1"/>
</dbReference>
<evidence type="ECO:0000313" key="2">
    <source>
        <dbReference type="EMBL" id="RGB75971.1"/>
    </source>
</evidence>
<dbReference type="EMBL" id="QVEU01000004">
    <property type="protein sequence ID" value="RGB75971.1"/>
    <property type="molecule type" value="Genomic_DNA"/>
</dbReference>
<proteinExistence type="predicted"/>
<dbReference type="Pfam" id="PF01969">
    <property type="entry name" value="Ni_insertion"/>
    <property type="match status" value="1"/>
</dbReference>
<organism evidence="2 3">
    <name type="scientific">Anaerococcus nagyae</name>
    <dbReference type="NCBI Taxonomy" id="1755241"/>
    <lineage>
        <taxon>Bacteria</taxon>
        <taxon>Bacillati</taxon>
        <taxon>Bacillota</taxon>
        <taxon>Tissierellia</taxon>
        <taxon>Tissierellales</taxon>
        <taxon>Peptoniphilaceae</taxon>
        <taxon>Anaerococcus</taxon>
    </lineage>
</organism>
<comment type="caution">
    <text evidence="2">The sequence shown here is derived from an EMBL/GenBank/DDBJ whole genome shotgun (WGS) entry which is preliminary data.</text>
</comment>
<protein>
    <submittedName>
        <fullName evidence="2">DUF111 family protein</fullName>
    </submittedName>
</protein>
<dbReference type="Proteomes" id="UP000261011">
    <property type="component" value="Unassembled WGS sequence"/>
</dbReference>
<evidence type="ECO:0000313" key="3">
    <source>
        <dbReference type="Proteomes" id="UP000261011"/>
    </source>
</evidence>